<keyword evidence="2" id="KW-1185">Reference proteome</keyword>
<organism evidence="1 2">
    <name type="scientific">Pistacia atlantica</name>
    <dbReference type="NCBI Taxonomy" id="434234"/>
    <lineage>
        <taxon>Eukaryota</taxon>
        <taxon>Viridiplantae</taxon>
        <taxon>Streptophyta</taxon>
        <taxon>Embryophyta</taxon>
        <taxon>Tracheophyta</taxon>
        <taxon>Spermatophyta</taxon>
        <taxon>Magnoliopsida</taxon>
        <taxon>eudicotyledons</taxon>
        <taxon>Gunneridae</taxon>
        <taxon>Pentapetalae</taxon>
        <taxon>rosids</taxon>
        <taxon>malvids</taxon>
        <taxon>Sapindales</taxon>
        <taxon>Anacardiaceae</taxon>
        <taxon>Pistacia</taxon>
    </lineage>
</organism>
<evidence type="ECO:0000313" key="2">
    <source>
        <dbReference type="Proteomes" id="UP001164250"/>
    </source>
</evidence>
<protein>
    <submittedName>
        <fullName evidence="1">Uncharacterized protein</fullName>
    </submittedName>
</protein>
<dbReference type="Proteomes" id="UP001164250">
    <property type="component" value="Chromosome 9"/>
</dbReference>
<evidence type="ECO:0000313" key="1">
    <source>
        <dbReference type="EMBL" id="KAJ0087692.1"/>
    </source>
</evidence>
<reference evidence="2" key="1">
    <citation type="journal article" date="2023" name="G3 (Bethesda)">
        <title>Genome assembly and association tests identify interacting loci associated with vigor, precocity, and sex in interspecific pistachio rootstocks.</title>
        <authorList>
            <person name="Palmer W."/>
            <person name="Jacygrad E."/>
            <person name="Sagayaradj S."/>
            <person name="Cavanaugh K."/>
            <person name="Han R."/>
            <person name="Bertier L."/>
            <person name="Beede B."/>
            <person name="Kafkas S."/>
            <person name="Golino D."/>
            <person name="Preece J."/>
            <person name="Michelmore R."/>
        </authorList>
    </citation>
    <scope>NUCLEOTIDE SEQUENCE [LARGE SCALE GENOMIC DNA]</scope>
</reference>
<name>A0ACC1ALY8_9ROSI</name>
<comment type="caution">
    <text evidence="1">The sequence shown here is derived from an EMBL/GenBank/DDBJ whole genome shotgun (WGS) entry which is preliminary data.</text>
</comment>
<dbReference type="EMBL" id="CM047905">
    <property type="protein sequence ID" value="KAJ0087692.1"/>
    <property type="molecule type" value="Genomic_DNA"/>
</dbReference>
<proteinExistence type="predicted"/>
<sequence>MSASSRNTSALHVSSWLATTINFESKIHMLNKSTKNSLKKHICLLTKVLICIFNLLLDDKHQMLIENTERHFGAQISEVILRLVFPYLKLYC</sequence>
<gene>
    <name evidence="1" type="ORF">Patl1_32297</name>
</gene>
<accession>A0ACC1ALY8</accession>